<protein>
    <submittedName>
        <fullName evidence="2">Uncharacterized protein</fullName>
    </submittedName>
</protein>
<reference evidence="3" key="1">
    <citation type="journal article" date="2019" name="Nat. Commun.">
        <title>The genome of broomcorn millet.</title>
        <authorList>
            <person name="Zou C."/>
            <person name="Miki D."/>
            <person name="Li D."/>
            <person name="Tang Q."/>
            <person name="Xiao L."/>
            <person name="Rajput S."/>
            <person name="Deng P."/>
            <person name="Jia W."/>
            <person name="Huang R."/>
            <person name="Zhang M."/>
            <person name="Sun Y."/>
            <person name="Hu J."/>
            <person name="Fu X."/>
            <person name="Schnable P.S."/>
            <person name="Li F."/>
            <person name="Zhang H."/>
            <person name="Feng B."/>
            <person name="Zhu X."/>
            <person name="Liu R."/>
            <person name="Schnable J.C."/>
            <person name="Zhu J.-K."/>
            <person name="Zhang H."/>
        </authorList>
    </citation>
    <scope>NUCLEOTIDE SEQUENCE [LARGE SCALE GENOMIC DNA]</scope>
</reference>
<sequence>MTPVNIDDDRIIVAAAPSSTRSYPDDSQLSKPEAKQQEMLMETIQADAVADRQSRLPNAEVVSKAHSQASSNITLLKNAGIVDPSSRLRRRSSFEPLLCEELDAERQGSSVLHEQVEEL</sequence>
<feature type="region of interest" description="Disordered" evidence="1">
    <location>
        <begin position="1"/>
        <end position="33"/>
    </location>
</feature>
<dbReference type="Proteomes" id="UP000275267">
    <property type="component" value="Unassembled WGS sequence"/>
</dbReference>
<proteinExistence type="predicted"/>
<gene>
    <name evidence="2" type="ORF">C2845_PM05G20040</name>
</gene>
<evidence type="ECO:0000313" key="3">
    <source>
        <dbReference type="Proteomes" id="UP000275267"/>
    </source>
</evidence>
<dbReference type="EMBL" id="PQIB02000003">
    <property type="protein sequence ID" value="RLN27878.1"/>
    <property type="molecule type" value="Genomic_DNA"/>
</dbReference>
<comment type="caution">
    <text evidence="2">The sequence shown here is derived from an EMBL/GenBank/DDBJ whole genome shotgun (WGS) entry which is preliminary data.</text>
</comment>
<feature type="compositionally biased region" description="Polar residues" evidence="1">
    <location>
        <begin position="17"/>
        <end position="30"/>
    </location>
</feature>
<evidence type="ECO:0000256" key="1">
    <source>
        <dbReference type="SAM" id="MobiDB-lite"/>
    </source>
</evidence>
<evidence type="ECO:0000313" key="2">
    <source>
        <dbReference type="EMBL" id="RLN27878.1"/>
    </source>
</evidence>
<dbReference type="OrthoDB" id="695057at2759"/>
<organism evidence="2 3">
    <name type="scientific">Panicum miliaceum</name>
    <name type="common">Proso millet</name>
    <name type="synonym">Broomcorn millet</name>
    <dbReference type="NCBI Taxonomy" id="4540"/>
    <lineage>
        <taxon>Eukaryota</taxon>
        <taxon>Viridiplantae</taxon>
        <taxon>Streptophyta</taxon>
        <taxon>Embryophyta</taxon>
        <taxon>Tracheophyta</taxon>
        <taxon>Spermatophyta</taxon>
        <taxon>Magnoliopsida</taxon>
        <taxon>Liliopsida</taxon>
        <taxon>Poales</taxon>
        <taxon>Poaceae</taxon>
        <taxon>PACMAD clade</taxon>
        <taxon>Panicoideae</taxon>
        <taxon>Panicodae</taxon>
        <taxon>Paniceae</taxon>
        <taxon>Panicinae</taxon>
        <taxon>Panicum</taxon>
        <taxon>Panicum sect. Panicum</taxon>
    </lineage>
</organism>
<keyword evidence="3" id="KW-1185">Reference proteome</keyword>
<name>A0A3L6SWV6_PANMI</name>
<accession>A0A3L6SWV6</accession>
<dbReference type="AlphaFoldDB" id="A0A3L6SWV6"/>